<sequence length="58" mass="6205">METTQSVLLAACEAAEKVDEIIKSRGLVGHESAVLEALKAAYENSRQTGMVINEPQSS</sequence>
<dbReference type="RefSeq" id="WP_162975267.1">
    <property type="nucleotide sequence ID" value="NZ_JAUEHU010000012.1"/>
</dbReference>
<protein>
    <submittedName>
        <fullName evidence="1">Uncharacterized protein</fullName>
    </submittedName>
</protein>
<name>A0AAW7K6R3_9GAMM</name>
<gene>
    <name evidence="1" type="ORF">QVN42_13485</name>
</gene>
<reference evidence="1" key="1">
    <citation type="submission" date="2023-06" db="EMBL/GenBank/DDBJ databases">
        <authorList>
            <person name="Polev D.E."/>
            <person name="Saitova A.T."/>
            <person name="Bogumilchik E.A."/>
            <person name="Kokorina G.I."/>
            <person name="Voskresenskaia E.A."/>
        </authorList>
    </citation>
    <scope>NUCLEOTIDE SEQUENCE</scope>
    <source>
        <strain evidence="1">2145 StPb PI</strain>
    </source>
</reference>
<organism evidence="1 2">
    <name type="scientific">Yersinia nurmii</name>
    <dbReference type="NCBI Taxonomy" id="685706"/>
    <lineage>
        <taxon>Bacteria</taxon>
        <taxon>Pseudomonadati</taxon>
        <taxon>Pseudomonadota</taxon>
        <taxon>Gammaproteobacteria</taxon>
        <taxon>Enterobacterales</taxon>
        <taxon>Yersiniaceae</taxon>
        <taxon>Yersinia</taxon>
    </lineage>
</organism>
<accession>A0AAW7K6R3</accession>
<evidence type="ECO:0000313" key="2">
    <source>
        <dbReference type="Proteomes" id="UP001167864"/>
    </source>
</evidence>
<dbReference type="Proteomes" id="UP001167864">
    <property type="component" value="Unassembled WGS sequence"/>
</dbReference>
<proteinExistence type="predicted"/>
<dbReference type="AlphaFoldDB" id="A0AAW7K6R3"/>
<evidence type="ECO:0000313" key="1">
    <source>
        <dbReference type="EMBL" id="MDN0088377.1"/>
    </source>
</evidence>
<dbReference type="EMBL" id="JAUEHU010000012">
    <property type="protein sequence ID" value="MDN0088377.1"/>
    <property type="molecule type" value="Genomic_DNA"/>
</dbReference>
<comment type="caution">
    <text evidence="1">The sequence shown here is derived from an EMBL/GenBank/DDBJ whole genome shotgun (WGS) entry which is preliminary data.</text>
</comment>